<organism evidence="4 5">
    <name type="scientific">Actinomadura vinacea</name>
    <dbReference type="NCBI Taxonomy" id="115336"/>
    <lineage>
        <taxon>Bacteria</taxon>
        <taxon>Bacillati</taxon>
        <taxon>Actinomycetota</taxon>
        <taxon>Actinomycetes</taxon>
        <taxon>Streptosporangiales</taxon>
        <taxon>Thermomonosporaceae</taxon>
        <taxon>Actinomadura</taxon>
    </lineage>
</organism>
<feature type="domain" description="L,D-TPase catalytic" evidence="3">
    <location>
        <begin position="92"/>
        <end position="233"/>
    </location>
</feature>
<dbReference type="Pfam" id="PF03734">
    <property type="entry name" value="YkuD"/>
    <property type="match status" value="1"/>
</dbReference>
<evidence type="ECO:0000256" key="1">
    <source>
        <dbReference type="SAM" id="MobiDB-lite"/>
    </source>
</evidence>
<feature type="chain" id="PRO_5045478792" description="L,D-TPase catalytic domain-containing protein" evidence="2">
    <location>
        <begin position="34"/>
        <end position="242"/>
    </location>
</feature>
<sequence length="242" mass="25820">MSIRARTCLRMAFSVLSAGTLITAAISTQPAAAEEKNPCEALSQGQSKYSAGRAKHVVFAVAADYGTTEVDIVECAKKGGRWKQTLATDGHVGRSGFAEPGTKREGDGKSPTGSFTLTEAFGEGDPGTALPYRTLRESGDCWGSTIGDARYNRYYPGTCLPADENLSGYMLSGPYKQAVVVNYNRPPDSPIVQGDGSAIFMHIGSAQTAGCVSMGRSELETVMRTLRPYDRIIMGPRQVLFG</sequence>
<gene>
    <name evidence="4" type="ORF">GCM10010191_38620</name>
</gene>
<proteinExistence type="predicted"/>
<keyword evidence="5" id="KW-1185">Reference proteome</keyword>
<evidence type="ECO:0000259" key="3">
    <source>
        <dbReference type="Pfam" id="PF03734"/>
    </source>
</evidence>
<dbReference type="PANTHER" id="PTHR38589:SF1">
    <property type="entry name" value="BLR0621 PROTEIN"/>
    <property type="match status" value="1"/>
</dbReference>
<keyword evidence="2" id="KW-0732">Signal</keyword>
<accession>A0ABP5WA77</accession>
<dbReference type="PANTHER" id="PTHR38589">
    <property type="entry name" value="BLR0621 PROTEIN"/>
    <property type="match status" value="1"/>
</dbReference>
<dbReference type="InterPro" id="IPR005490">
    <property type="entry name" value="LD_TPept_cat_dom"/>
</dbReference>
<feature type="region of interest" description="Disordered" evidence="1">
    <location>
        <begin position="91"/>
        <end position="127"/>
    </location>
</feature>
<dbReference type="Proteomes" id="UP001501231">
    <property type="component" value="Unassembled WGS sequence"/>
</dbReference>
<dbReference type="RefSeq" id="WP_344590370.1">
    <property type="nucleotide sequence ID" value="NZ_BAAARW010000012.1"/>
</dbReference>
<reference evidence="5" key="1">
    <citation type="journal article" date="2019" name="Int. J. Syst. Evol. Microbiol.">
        <title>The Global Catalogue of Microorganisms (GCM) 10K type strain sequencing project: providing services to taxonomists for standard genome sequencing and annotation.</title>
        <authorList>
            <consortium name="The Broad Institute Genomics Platform"/>
            <consortium name="The Broad Institute Genome Sequencing Center for Infectious Disease"/>
            <person name="Wu L."/>
            <person name="Ma J."/>
        </authorList>
    </citation>
    <scope>NUCLEOTIDE SEQUENCE [LARGE SCALE GENOMIC DNA]</scope>
    <source>
        <strain evidence="5">JCM 3325</strain>
    </source>
</reference>
<evidence type="ECO:0000313" key="5">
    <source>
        <dbReference type="Proteomes" id="UP001501231"/>
    </source>
</evidence>
<feature type="signal peptide" evidence="2">
    <location>
        <begin position="1"/>
        <end position="33"/>
    </location>
</feature>
<evidence type="ECO:0000313" key="4">
    <source>
        <dbReference type="EMBL" id="GAA2423010.1"/>
    </source>
</evidence>
<evidence type="ECO:0000256" key="2">
    <source>
        <dbReference type="SAM" id="SignalP"/>
    </source>
</evidence>
<protein>
    <recommendedName>
        <fullName evidence="3">L,D-TPase catalytic domain-containing protein</fullName>
    </recommendedName>
</protein>
<name>A0ABP5WA77_9ACTN</name>
<comment type="caution">
    <text evidence="4">The sequence shown here is derived from an EMBL/GenBank/DDBJ whole genome shotgun (WGS) entry which is preliminary data.</text>
</comment>
<dbReference type="EMBL" id="BAAARW010000012">
    <property type="protein sequence ID" value="GAA2423010.1"/>
    <property type="molecule type" value="Genomic_DNA"/>
</dbReference>